<gene>
    <name evidence="7" type="ORF">ZOSMA_38G00710</name>
</gene>
<keyword evidence="4" id="KW-0804">Transcription</keyword>
<dbReference type="PANTHER" id="PTHR13114:SF7">
    <property type="entry name" value="MEDIATOR OF RNA POLYMERASE II TRANSCRIPTION SUBUNIT 17"/>
    <property type="match status" value="1"/>
</dbReference>
<dbReference type="AlphaFoldDB" id="A0A0K9P6V6"/>
<dbReference type="EMBL" id="LFYR01001193">
    <property type="protein sequence ID" value="KMZ63962.1"/>
    <property type="molecule type" value="Genomic_DNA"/>
</dbReference>
<comment type="subcellular location">
    <subcellularLocation>
        <location evidence="1">Nucleus</location>
    </subcellularLocation>
</comment>
<feature type="region of interest" description="Disordered" evidence="6">
    <location>
        <begin position="57"/>
        <end position="80"/>
    </location>
</feature>
<comment type="similarity">
    <text evidence="2">Belongs to the Mediator complex subunit 17 family.</text>
</comment>
<keyword evidence="5" id="KW-0539">Nucleus</keyword>
<evidence type="ECO:0000256" key="5">
    <source>
        <dbReference type="ARBA" id="ARBA00023242"/>
    </source>
</evidence>
<keyword evidence="8" id="KW-1185">Reference proteome</keyword>
<dbReference type="GO" id="GO:0070847">
    <property type="term" value="C:core mediator complex"/>
    <property type="evidence" value="ECO:0000318"/>
    <property type="project" value="GO_Central"/>
</dbReference>
<proteinExistence type="inferred from homology"/>
<evidence type="ECO:0000256" key="2">
    <source>
        <dbReference type="ARBA" id="ARBA00005635"/>
    </source>
</evidence>
<evidence type="ECO:0000313" key="8">
    <source>
        <dbReference type="Proteomes" id="UP000036987"/>
    </source>
</evidence>
<organism evidence="7 8">
    <name type="scientific">Zostera marina</name>
    <name type="common">Eelgrass</name>
    <dbReference type="NCBI Taxonomy" id="29655"/>
    <lineage>
        <taxon>Eukaryota</taxon>
        <taxon>Viridiplantae</taxon>
        <taxon>Streptophyta</taxon>
        <taxon>Embryophyta</taxon>
        <taxon>Tracheophyta</taxon>
        <taxon>Spermatophyta</taxon>
        <taxon>Magnoliopsida</taxon>
        <taxon>Liliopsida</taxon>
        <taxon>Zosteraceae</taxon>
        <taxon>Zostera</taxon>
    </lineage>
</organism>
<evidence type="ECO:0000256" key="4">
    <source>
        <dbReference type="ARBA" id="ARBA00023163"/>
    </source>
</evidence>
<dbReference type="GO" id="GO:0003712">
    <property type="term" value="F:transcription coregulator activity"/>
    <property type="evidence" value="ECO:0000318"/>
    <property type="project" value="GO_Central"/>
</dbReference>
<dbReference type="STRING" id="29655.A0A0K9P6V6"/>
<dbReference type="Proteomes" id="UP000036987">
    <property type="component" value="Unassembled WGS sequence"/>
</dbReference>
<feature type="compositionally biased region" description="Basic and acidic residues" evidence="6">
    <location>
        <begin position="57"/>
        <end position="69"/>
    </location>
</feature>
<dbReference type="OMA" id="WWLVMDD"/>
<name>A0A0K9P6V6_ZOSMR</name>
<dbReference type="GO" id="GO:0016592">
    <property type="term" value="C:mediator complex"/>
    <property type="evidence" value="ECO:0000318"/>
    <property type="project" value="GO_Central"/>
</dbReference>
<reference evidence="8" key="1">
    <citation type="journal article" date="2016" name="Nature">
        <title>The genome of the seagrass Zostera marina reveals angiosperm adaptation to the sea.</title>
        <authorList>
            <person name="Olsen J.L."/>
            <person name="Rouze P."/>
            <person name="Verhelst B."/>
            <person name="Lin Y.-C."/>
            <person name="Bayer T."/>
            <person name="Collen J."/>
            <person name="Dattolo E."/>
            <person name="De Paoli E."/>
            <person name="Dittami S."/>
            <person name="Maumus F."/>
            <person name="Michel G."/>
            <person name="Kersting A."/>
            <person name="Lauritano C."/>
            <person name="Lohaus R."/>
            <person name="Toepel M."/>
            <person name="Tonon T."/>
            <person name="Vanneste K."/>
            <person name="Amirebrahimi M."/>
            <person name="Brakel J."/>
            <person name="Bostroem C."/>
            <person name="Chovatia M."/>
            <person name="Grimwood J."/>
            <person name="Jenkins J.W."/>
            <person name="Jueterbock A."/>
            <person name="Mraz A."/>
            <person name="Stam W.T."/>
            <person name="Tice H."/>
            <person name="Bornberg-Bauer E."/>
            <person name="Green P.J."/>
            <person name="Pearson G.A."/>
            <person name="Procaccini G."/>
            <person name="Duarte C.M."/>
            <person name="Schmutz J."/>
            <person name="Reusch T.B.H."/>
            <person name="Van de Peer Y."/>
        </authorList>
    </citation>
    <scope>NUCLEOTIDE SEQUENCE [LARGE SCALE GENOMIC DNA]</scope>
    <source>
        <strain evidence="8">cv. Finnish</strain>
    </source>
</reference>
<dbReference type="OrthoDB" id="2020583at2759"/>
<sequence length="660" mass="74426">MKSGNMFIELDKLPINRVEAVDDSGIERFPLDVDPEERKVDLIRKLDFSSEVEKYTKRSRNGSDEIAKEKNKKPPGSTSWPWQSLIESMQAAHQELSVIIDIINTVEANDAVTVAGMTKPKPLTNEILSDLSVSTATKLQSIRHLGKYFKQGSKSFEKLVAKETRFYNALIRLQQNWKVKRHRLTISGHSNEGFTIDLMDISSSESNTFPRPFSTSIIRVDRDLNGKLVVQLPLRSFRSLYFRFFDSNSSRRLLHSLRSKMHSITNKFPLDGNNETVVENVNECVKGSHSVLRNIHLSLFEEKVFDFVIHEALASLSGVEIVTLYENFLKLGVGKGASVNLSLMLSDEADPKPIFDDPCEENIDSHTNLLEELDIDREHNTFKETITRFPNAACFQIHLTSTVHEYMSSRAKEGCRDEIGLISDFCMTGAHSIFSQKVLSDLETLASGIPYLRLLTHPTWHSRISSWSLFVKLPQSILNPLNAHKMRSEFNIKVTVTDDCVKVTGIGSPNVIDSFSGNSSFSKSVYSYYDRNLVDLKMSLLLKIACQLIQWLHEEALVLGLIASRDFLTLNFDIAEGSNMKLMAHVDVKDGHCSISWSMVVNENDGKPLTEYSTTKSEGTITFLGYLSLETLYSILMDLVSFCNNPLNLVVSSHPNIFSS</sequence>
<evidence type="ECO:0000256" key="3">
    <source>
        <dbReference type="ARBA" id="ARBA00023015"/>
    </source>
</evidence>
<evidence type="ECO:0000313" key="7">
    <source>
        <dbReference type="EMBL" id="KMZ63962.1"/>
    </source>
</evidence>
<evidence type="ECO:0000256" key="6">
    <source>
        <dbReference type="SAM" id="MobiDB-lite"/>
    </source>
</evidence>
<keyword evidence="3" id="KW-0805">Transcription regulation</keyword>
<protein>
    <submittedName>
        <fullName evidence="7">RNA polymerase II transcription mediator</fullName>
    </submittedName>
</protein>
<dbReference type="GO" id="GO:0006357">
    <property type="term" value="P:regulation of transcription by RNA polymerase II"/>
    <property type="evidence" value="ECO:0000318"/>
    <property type="project" value="GO_Central"/>
</dbReference>
<evidence type="ECO:0000256" key="1">
    <source>
        <dbReference type="ARBA" id="ARBA00004123"/>
    </source>
</evidence>
<dbReference type="InterPro" id="IPR019313">
    <property type="entry name" value="Mediator_Med17"/>
</dbReference>
<accession>A0A0K9P6V6</accession>
<dbReference type="PANTHER" id="PTHR13114">
    <property type="entry name" value="MEDIATOR OF RNA POLYMERASE II TRANSCRIPTION SUBUNIT 17"/>
    <property type="match status" value="1"/>
</dbReference>
<comment type="caution">
    <text evidence="7">The sequence shown here is derived from an EMBL/GenBank/DDBJ whole genome shotgun (WGS) entry which is preliminary data.</text>
</comment>